<evidence type="ECO:0000313" key="1">
    <source>
        <dbReference type="EMBL" id="MFC5889587.1"/>
    </source>
</evidence>
<proteinExistence type="predicted"/>
<keyword evidence="2" id="KW-1185">Reference proteome</keyword>
<dbReference type="Proteomes" id="UP001596067">
    <property type="component" value="Unassembled WGS sequence"/>
</dbReference>
<dbReference type="RefSeq" id="WP_313761431.1">
    <property type="nucleotide sequence ID" value="NZ_JBHSOD010000060.1"/>
</dbReference>
<name>A0ABW1F6Q7_9ACTN</name>
<comment type="caution">
    <text evidence="1">The sequence shown here is derived from an EMBL/GenBank/DDBJ whole genome shotgun (WGS) entry which is preliminary data.</text>
</comment>
<reference evidence="2" key="1">
    <citation type="journal article" date="2019" name="Int. J. Syst. Evol. Microbiol.">
        <title>The Global Catalogue of Microorganisms (GCM) 10K type strain sequencing project: providing services to taxonomists for standard genome sequencing and annotation.</title>
        <authorList>
            <consortium name="The Broad Institute Genomics Platform"/>
            <consortium name="The Broad Institute Genome Sequencing Center for Infectious Disease"/>
            <person name="Wu L."/>
            <person name="Ma J."/>
        </authorList>
    </citation>
    <scope>NUCLEOTIDE SEQUENCE [LARGE SCALE GENOMIC DNA]</scope>
    <source>
        <strain evidence="2">CGMCC 4.1469</strain>
    </source>
</reference>
<evidence type="ECO:0000313" key="2">
    <source>
        <dbReference type="Proteomes" id="UP001596067"/>
    </source>
</evidence>
<sequence length="55" mass="5676">MHPQLRSEISQGGALAGGVHAAHVLDGEVRHGYGLFDGVESEVCFGGARFVDAAP</sequence>
<accession>A0ABW1F6Q7</accession>
<gene>
    <name evidence="1" type="ORF">ACFP0N_31940</name>
</gene>
<dbReference type="EMBL" id="JBHSOD010000060">
    <property type="protein sequence ID" value="MFC5889587.1"/>
    <property type="molecule type" value="Genomic_DNA"/>
</dbReference>
<organism evidence="1 2">
    <name type="scientific">Kitasatospora aburaviensis</name>
    <dbReference type="NCBI Taxonomy" id="67265"/>
    <lineage>
        <taxon>Bacteria</taxon>
        <taxon>Bacillati</taxon>
        <taxon>Actinomycetota</taxon>
        <taxon>Actinomycetes</taxon>
        <taxon>Kitasatosporales</taxon>
        <taxon>Streptomycetaceae</taxon>
        <taxon>Kitasatospora</taxon>
    </lineage>
</organism>
<protein>
    <submittedName>
        <fullName evidence="1">Uncharacterized protein</fullName>
    </submittedName>
</protein>